<keyword evidence="2" id="KW-0238">DNA-binding</keyword>
<accession>A0AAV7DXB0</accession>
<keyword evidence="3" id="KW-0804">Transcription</keyword>
<dbReference type="SUPFAM" id="SSF101941">
    <property type="entry name" value="NAC domain"/>
    <property type="match status" value="1"/>
</dbReference>
<dbReference type="PROSITE" id="PS51005">
    <property type="entry name" value="NAC"/>
    <property type="match status" value="1"/>
</dbReference>
<keyword evidence="8" id="KW-1185">Reference proteome</keyword>
<dbReference type="PANTHER" id="PTHR31719:SF179">
    <property type="entry name" value="OS08G0148400 PROTEIN"/>
    <property type="match status" value="1"/>
</dbReference>
<evidence type="ECO:0000256" key="2">
    <source>
        <dbReference type="ARBA" id="ARBA00023125"/>
    </source>
</evidence>
<evidence type="ECO:0000313" key="7">
    <source>
        <dbReference type="EMBL" id="KAG9441202.1"/>
    </source>
</evidence>
<evidence type="ECO:0000256" key="3">
    <source>
        <dbReference type="ARBA" id="ARBA00023163"/>
    </source>
</evidence>
<evidence type="ECO:0000256" key="5">
    <source>
        <dbReference type="SAM" id="MobiDB-lite"/>
    </source>
</evidence>
<sequence length="373" mass="42715">MLIQQYSHAVMGSDSEPQRSSLVERGGESKNCEGDRVVNINGININVGGDELLKLITPGYRFSPLDKELVEFYLKNKVLDIPLCWNRIYDVDIYKYSPEYLTETYEPWEENEWYFFTPRDRKYRKGKRPNRAAGGCGYWKATGADKEIVRVVDGEETPIGARKSLVFYAGKPRKGVKTDWIMQEFRIDGLHENTRTRTEDNMRLDDWVLCRIYNKTKPRGSGRCDETGSKQRKRKRNEPAVPTAPGKKKRKADAVAGDDDGKAEQINAYDMPLMGTLDPYFPYPPPHPEYELFYNNNENTVEMVFPRYDFQAPQPPENEIYCPTAFPTLIAQPAETIPVKGFGDYNLMNGGICGSMDFYHLPPSTPEPSTPEQ</sequence>
<keyword evidence="4" id="KW-0539">Nucleus</keyword>
<dbReference type="EMBL" id="JAINDJ010000007">
    <property type="protein sequence ID" value="KAG9441202.1"/>
    <property type="molecule type" value="Genomic_DNA"/>
</dbReference>
<dbReference type="AlphaFoldDB" id="A0AAV7DXB0"/>
<organism evidence="7 8">
    <name type="scientific">Aristolochia fimbriata</name>
    <name type="common">White veined hardy Dutchman's pipe vine</name>
    <dbReference type="NCBI Taxonomy" id="158543"/>
    <lineage>
        <taxon>Eukaryota</taxon>
        <taxon>Viridiplantae</taxon>
        <taxon>Streptophyta</taxon>
        <taxon>Embryophyta</taxon>
        <taxon>Tracheophyta</taxon>
        <taxon>Spermatophyta</taxon>
        <taxon>Magnoliopsida</taxon>
        <taxon>Magnoliidae</taxon>
        <taxon>Piperales</taxon>
        <taxon>Aristolochiaceae</taxon>
        <taxon>Aristolochia</taxon>
    </lineage>
</organism>
<dbReference type="Gene3D" id="2.170.150.80">
    <property type="entry name" value="NAC domain"/>
    <property type="match status" value="1"/>
</dbReference>
<keyword evidence="1" id="KW-0805">Transcription regulation</keyword>
<comment type="caution">
    <text evidence="7">The sequence shown here is derived from an EMBL/GenBank/DDBJ whole genome shotgun (WGS) entry which is preliminary data.</text>
</comment>
<evidence type="ECO:0000259" key="6">
    <source>
        <dbReference type="PROSITE" id="PS51005"/>
    </source>
</evidence>
<dbReference type="Pfam" id="PF02365">
    <property type="entry name" value="NAM"/>
    <property type="match status" value="1"/>
</dbReference>
<feature type="region of interest" description="Disordered" evidence="5">
    <location>
        <begin position="1"/>
        <end position="30"/>
    </location>
</feature>
<gene>
    <name evidence="7" type="ORF">H6P81_017056</name>
</gene>
<dbReference type="PANTHER" id="PTHR31719">
    <property type="entry name" value="NAC TRANSCRIPTION FACTOR 56"/>
    <property type="match status" value="1"/>
</dbReference>
<dbReference type="InterPro" id="IPR036093">
    <property type="entry name" value="NAC_dom_sf"/>
</dbReference>
<dbReference type="GO" id="GO:0006355">
    <property type="term" value="P:regulation of DNA-templated transcription"/>
    <property type="evidence" value="ECO:0007669"/>
    <property type="project" value="InterPro"/>
</dbReference>
<dbReference type="Proteomes" id="UP000825729">
    <property type="component" value="Unassembled WGS sequence"/>
</dbReference>
<protein>
    <recommendedName>
        <fullName evidence="6">NAC domain-containing protein</fullName>
    </recommendedName>
</protein>
<proteinExistence type="predicted"/>
<name>A0AAV7DXB0_ARIFI</name>
<reference evidence="7 8" key="1">
    <citation type="submission" date="2021-07" db="EMBL/GenBank/DDBJ databases">
        <title>The Aristolochia fimbriata genome: insights into angiosperm evolution, floral development and chemical biosynthesis.</title>
        <authorList>
            <person name="Jiao Y."/>
        </authorList>
    </citation>
    <scope>NUCLEOTIDE SEQUENCE [LARGE SCALE GENOMIC DNA]</scope>
    <source>
        <strain evidence="7">IBCAS-2021</strain>
        <tissue evidence="7">Leaf</tissue>
    </source>
</reference>
<evidence type="ECO:0000256" key="1">
    <source>
        <dbReference type="ARBA" id="ARBA00023015"/>
    </source>
</evidence>
<dbReference type="InterPro" id="IPR003441">
    <property type="entry name" value="NAC-dom"/>
</dbReference>
<evidence type="ECO:0000256" key="4">
    <source>
        <dbReference type="ARBA" id="ARBA00023242"/>
    </source>
</evidence>
<feature type="domain" description="NAC" evidence="6">
    <location>
        <begin position="56"/>
        <end position="215"/>
    </location>
</feature>
<evidence type="ECO:0000313" key="8">
    <source>
        <dbReference type="Proteomes" id="UP000825729"/>
    </source>
</evidence>
<dbReference type="GO" id="GO:0003677">
    <property type="term" value="F:DNA binding"/>
    <property type="evidence" value="ECO:0007669"/>
    <property type="project" value="UniProtKB-KW"/>
</dbReference>
<feature type="region of interest" description="Disordered" evidence="5">
    <location>
        <begin position="218"/>
        <end position="259"/>
    </location>
</feature>